<gene>
    <name evidence="1" type="ORF">NCTC10254_02039</name>
</gene>
<protein>
    <submittedName>
        <fullName evidence="1">Uncharacterized protein</fullName>
    </submittedName>
</protein>
<proteinExistence type="predicted"/>
<evidence type="ECO:0000313" key="1">
    <source>
        <dbReference type="EMBL" id="SPW31290.1"/>
    </source>
</evidence>
<organism evidence="1 2">
    <name type="scientific">Corynebacterium matruchotii</name>
    <dbReference type="NCBI Taxonomy" id="43768"/>
    <lineage>
        <taxon>Bacteria</taxon>
        <taxon>Bacillati</taxon>
        <taxon>Actinomycetota</taxon>
        <taxon>Actinomycetes</taxon>
        <taxon>Mycobacteriales</taxon>
        <taxon>Corynebacteriaceae</taxon>
        <taxon>Corynebacterium</taxon>
    </lineage>
</organism>
<sequence>MRCLVAQALVMRSRSWAPRVFQSLMGVNIGVGVRWVPAPLAAILVQPERENVASWSPCPILPASPRMVASSGVKEISGSS</sequence>
<accession>A0A8B4H9L5</accession>
<dbReference type="AlphaFoldDB" id="A0A8B4H9L5"/>
<comment type="caution">
    <text evidence="1">The sequence shown here is derived from an EMBL/GenBank/DDBJ whole genome shotgun (WGS) entry which is preliminary data.</text>
</comment>
<evidence type="ECO:0000313" key="2">
    <source>
        <dbReference type="Proteomes" id="UP000249886"/>
    </source>
</evidence>
<name>A0A8B4H9L5_9CORY</name>
<reference evidence="1 2" key="1">
    <citation type="submission" date="2018-06" db="EMBL/GenBank/DDBJ databases">
        <authorList>
            <consortium name="Pathogen Informatics"/>
            <person name="Doyle S."/>
        </authorList>
    </citation>
    <scope>NUCLEOTIDE SEQUENCE [LARGE SCALE GENOMIC DNA]</scope>
    <source>
        <strain evidence="1 2">NCTC10254</strain>
    </source>
</reference>
<dbReference type="EMBL" id="UARK01000030">
    <property type="protein sequence ID" value="SPW31290.1"/>
    <property type="molecule type" value="Genomic_DNA"/>
</dbReference>
<dbReference type="Proteomes" id="UP000249886">
    <property type="component" value="Unassembled WGS sequence"/>
</dbReference>